<dbReference type="PANTHER" id="PTHR24177">
    <property type="entry name" value="CASKIN"/>
    <property type="match status" value="1"/>
</dbReference>
<evidence type="ECO:0000256" key="1">
    <source>
        <dbReference type="SAM" id="Phobius"/>
    </source>
</evidence>
<protein>
    <submittedName>
        <fullName evidence="4">Uncharacterized protein LOC18594737</fullName>
    </submittedName>
</protein>
<evidence type="ECO:0000313" key="3">
    <source>
        <dbReference type="Proteomes" id="UP000694886"/>
    </source>
</evidence>
<dbReference type="RefSeq" id="XP_017980115.1">
    <property type="nucleotide sequence ID" value="XM_018124626.1"/>
</dbReference>
<keyword evidence="1" id="KW-1133">Transmembrane helix</keyword>
<reference evidence="3" key="1">
    <citation type="journal article" date="1997" name="Nucleic Acids Res.">
        <title>tRNAscan-SE: a program for improved detection of transfer RNA genes in genomic sequence.</title>
        <authorList>
            <person name="Lowe T.M."/>
            <person name="Eddy S.R."/>
        </authorList>
    </citation>
    <scope>NUCLEOTIDE SEQUENCE [LARGE SCALE GENOMIC DNA]</scope>
    <source>
        <strain evidence="3">r\B97-61/B2</strain>
    </source>
</reference>
<keyword evidence="1" id="KW-0472">Membrane</keyword>
<dbReference type="Gene3D" id="1.25.40.20">
    <property type="entry name" value="Ankyrin repeat-containing domain"/>
    <property type="match status" value="1"/>
</dbReference>
<feature type="domain" description="PGG" evidence="2">
    <location>
        <begin position="187"/>
        <end position="300"/>
    </location>
</feature>
<keyword evidence="1" id="KW-0812">Transmembrane</keyword>
<dbReference type="AlphaFoldDB" id="A0AB32WPE9"/>
<dbReference type="SUPFAM" id="SSF48403">
    <property type="entry name" value="Ankyrin repeat"/>
    <property type="match status" value="1"/>
</dbReference>
<reference evidence="4" key="2">
    <citation type="submission" date="2025-08" db="UniProtKB">
        <authorList>
            <consortium name="RefSeq"/>
        </authorList>
    </citation>
    <scope>IDENTIFICATION</scope>
</reference>
<dbReference type="GeneID" id="18594737"/>
<dbReference type="InterPro" id="IPR036770">
    <property type="entry name" value="Ankyrin_rpt-contain_sf"/>
</dbReference>
<dbReference type="KEGG" id="tcc:18594737"/>
<name>A0AB32WPE9_THECC</name>
<feature type="transmembrane region" description="Helical" evidence="1">
    <location>
        <begin position="196"/>
        <end position="213"/>
    </location>
</feature>
<feature type="transmembrane region" description="Helical" evidence="1">
    <location>
        <begin position="233"/>
        <end position="259"/>
    </location>
</feature>
<dbReference type="Gramene" id="Tc07v2_t014540.1">
    <property type="protein sequence ID" value="Tc07v2_p014540.1"/>
    <property type="gene ID" value="Tc07v2_g014540"/>
</dbReference>
<sequence>MLLSSCKGSNDSTALELVSSLWTNVLSKTNLDVQKEIDFPFNLLFEAAELGNYEFLAELLRLYPELIWETDCENRTIFHIAVLHRHVDIFNQIYSIGSIKDVVVAYKIPGNECEVWDNMLHLAAKLPSPHRLDMVSGAALQMQRELLWFEEVRSVVQPSDRERKGLKGLTPRKLFSRQHEGLLERGEKWMRDTSESCMIVATLITTVVYSAGFSTPGGNDNTKGTPVLINHTLFHVFAVSEAVALSFSITSTLMFLCILTSRYAEEDFLKSLPLKLMAGLATLFISMMAMIVAFSAAFFLAYRDSYNHHRLRWVPLLVSAFAFLPAALFVLLQYRLFLDMFHSTCCSRPLFRPRKSMFSSRV</sequence>
<organism evidence="3 4">
    <name type="scientific">Theobroma cacao</name>
    <name type="common">Cacao</name>
    <name type="synonym">Cocoa</name>
    <dbReference type="NCBI Taxonomy" id="3641"/>
    <lineage>
        <taxon>Eukaryota</taxon>
        <taxon>Viridiplantae</taxon>
        <taxon>Streptophyta</taxon>
        <taxon>Embryophyta</taxon>
        <taxon>Tracheophyta</taxon>
        <taxon>Spermatophyta</taxon>
        <taxon>Magnoliopsida</taxon>
        <taxon>eudicotyledons</taxon>
        <taxon>Gunneridae</taxon>
        <taxon>Pentapetalae</taxon>
        <taxon>rosids</taxon>
        <taxon>malvids</taxon>
        <taxon>Malvales</taxon>
        <taxon>Malvaceae</taxon>
        <taxon>Byttnerioideae</taxon>
        <taxon>Theobroma</taxon>
    </lineage>
</organism>
<accession>A0AB32WPE9</accession>
<proteinExistence type="predicted"/>
<feature type="transmembrane region" description="Helical" evidence="1">
    <location>
        <begin position="313"/>
        <end position="332"/>
    </location>
</feature>
<feature type="transmembrane region" description="Helical" evidence="1">
    <location>
        <begin position="280"/>
        <end position="301"/>
    </location>
</feature>
<gene>
    <name evidence="4" type="primary">LOC18594737</name>
</gene>
<dbReference type="Pfam" id="PF13962">
    <property type="entry name" value="PGG"/>
    <property type="match status" value="1"/>
</dbReference>
<evidence type="ECO:0000313" key="4">
    <source>
        <dbReference type="RefSeq" id="XP_017980115.1"/>
    </source>
</evidence>
<dbReference type="PANTHER" id="PTHR24177:SF434">
    <property type="entry name" value="PGG DOMAIN-CONTAINING PROTEIN"/>
    <property type="match status" value="1"/>
</dbReference>
<dbReference type="Proteomes" id="UP000694886">
    <property type="component" value="Chromosome 7"/>
</dbReference>
<dbReference type="InterPro" id="IPR026961">
    <property type="entry name" value="PGG_dom"/>
</dbReference>
<evidence type="ECO:0000259" key="2">
    <source>
        <dbReference type="Pfam" id="PF13962"/>
    </source>
</evidence>